<dbReference type="EMBL" id="UZAU01000542">
    <property type="status" value="NOT_ANNOTATED_CDS"/>
    <property type="molecule type" value="Genomic_DNA"/>
</dbReference>
<feature type="domain" description="Endonuclease/exonuclease/phosphatase" evidence="3">
    <location>
        <begin position="445"/>
        <end position="621"/>
    </location>
</feature>
<feature type="compositionally biased region" description="Basic residues" evidence="1">
    <location>
        <begin position="387"/>
        <end position="403"/>
    </location>
</feature>
<dbReference type="InterPro" id="IPR036691">
    <property type="entry name" value="Endo/exonu/phosph_ase_sf"/>
</dbReference>
<name>A0A803PM23_CANSA</name>
<dbReference type="Pfam" id="PF13456">
    <property type="entry name" value="RVT_3"/>
    <property type="match status" value="1"/>
</dbReference>
<dbReference type="PANTHER" id="PTHR33116">
    <property type="entry name" value="REVERSE TRANSCRIPTASE ZINC-BINDING DOMAIN-CONTAINING PROTEIN-RELATED-RELATED"/>
    <property type="match status" value="1"/>
</dbReference>
<dbReference type="Gene3D" id="3.60.10.10">
    <property type="entry name" value="Endonuclease/exonuclease/phosphatase"/>
    <property type="match status" value="1"/>
</dbReference>
<evidence type="ECO:0000313" key="6">
    <source>
        <dbReference type="EnsemblPlants" id="cds.evm.model.05.1621"/>
    </source>
</evidence>
<evidence type="ECO:0000259" key="2">
    <source>
        <dbReference type="Pfam" id="PF00078"/>
    </source>
</evidence>
<evidence type="ECO:0000256" key="1">
    <source>
        <dbReference type="SAM" id="MobiDB-lite"/>
    </source>
</evidence>
<evidence type="ECO:0000259" key="4">
    <source>
        <dbReference type="Pfam" id="PF13456"/>
    </source>
</evidence>
<dbReference type="CDD" id="cd06222">
    <property type="entry name" value="RNase_H_like"/>
    <property type="match status" value="1"/>
</dbReference>
<organism evidence="6 7">
    <name type="scientific">Cannabis sativa</name>
    <name type="common">Hemp</name>
    <name type="synonym">Marijuana</name>
    <dbReference type="NCBI Taxonomy" id="3483"/>
    <lineage>
        <taxon>Eukaryota</taxon>
        <taxon>Viridiplantae</taxon>
        <taxon>Streptophyta</taxon>
        <taxon>Embryophyta</taxon>
        <taxon>Tracheophyta</taxon>
        <taxon>Spermatophyta</taxon>
        <taxon>Magnoliopsida</taxon>
        <taxon>eudicotyledons</taxon>
        <taxon>Gunneridae</taxon>
        <taxon>Pentapetalae</taxon>
        <taxon>rosids</taxon>
        <taxon>fabids</taxon>
        <taxon>Rosales</taxon>
        <taxon>Cannabaceae</taxon>
        <taxon>Cannabis</taxon>
    </lineage>
</organism>
<dbReference type="Pfam" id="PF03372">
    <property type="entry name" value="Exo_endo_phos"/>
    <property type="match status" value="1"/>
</dbReference>
<evidence type="ECO:0008006" key="8">
    <source>
        <dbReference type="Google" id="ProtNLM"/>
    </source>
</evidence>
<dbReference type="GO" id="GO:0003676">
    <property type="term" value="F:nucleic acid binding"/>
    <property type="evidence" value="ECO:0007669"/>
    <property type="project" value="InterPro"/>
</dbReference>
<dbReference type="Proteomes" id="UP000596661">
    <property type="component" value="Chromosome 5"/>
</dbReference>
<sequence length="1373" mass="156572">MCSSSLSQMEELLDRTSKLTVTDEDGWEINEAGEKYIGESCLIGQLCTMKTFTRSLLKSILCRLWNMGENDWDLKIKKNTDNAIFLILSFKENTALERILGRSPWVLNAGFLILDRMKGIPTEWDKELRSFTISGRIYNIPVKAITKTNMARLVGMAGEVIDVQEPEVNHIAVNGFFKFKVQSSIQSKIFPGFLFLHEGRRRWLQFKYDRLPYMCFRCGLIGHEMCQCAINPIMVTKEDGQTTLAYGSWLKVDNIGKIESTKREDTMKNSQPEGLEEINHQSIPKMVHQTNEREDFTYNNNTQSGTLPITPNINNYNQLNMCVEEPNLTPNFHAICNEMVEETTPTITRMNKDPEEQGIRKRSAIKKRGSLECNGGKGINSQNKGTREKRKKFVPKTANRQRKTQGGQEMTTKQMKGDLGCGSRFEVFTGDVSQLWIGNPWTVTALATHVKEFNLSLVSLSETRSKSAYLEAIRVQLGFDGCFCVDAKGKSRGLVLLWKAPFAVQLMSFNDFHIDAWINTEEDVNWRFTGFYGDPDPSQRKYSWTLLKRLARNYNGPWLCGGDFNEIRRIHEKLGGGGKPGYCALREVEYEGSHFTWCNDRKQNLIHERLDRVMVNNKWWNTYAIANNTKEGIEKTICDHFVVLFSHNEPENDLIPYLQRFVPLRLSSRQNENLLQDFTATEIVQALQQINTLKAPGEDGMPRLFYDHHWDVVGSDVTRVCLEILNTNKDCKPINKTLLCLIPKIKNPIQVGDFCPISLCNVCYKIVAKCLANRMKDSLKEVISENQSAFIQGRLIQDNAILRFESLHCMKKGRFGNGKKMALKLDMSKAYDRVGWRFIEAIMICLGYDKSWVDKVMKWLSCLIHEAERADRIHGIKFGKEGLKLSHLFFADDSFVFLDPTVEEGKSMKAVLEEYSWLSGQQINFAKSSLCVGSKIKQEQGAILAAEIGVKLVECHTKYLGLPALIGKRKKEVFESIRSKNRDKLQGWKASLFSQASREVLLKAWGSSDSKNKIHWGKWDKLCKPKDKGGMGFKNLEKFNQSLLAKQGWKIINNPHSLLARVLKACYYTNSNFLEAKIGGYGSFMWRSILWGRQIIDKGIRWRVQSGREVRINEDKWLPRPTTFSLRTPAKVSQGTTLDDHVWHFTPNGIYTVNSGYRVAVTNELEAEASTDKITRTWWNKIWNLEIPPKVRNFIWRETTLEVNPKPEKRWEPPKPGVYCLNSDASVPKNGVNGGLGALIRNHLGEVVAAEIQQQQGTYSVEVAEVLALRMGIHLAIKMVAYPYIIQTDCLRVVNYLNSISQAKTDWSALLDDIRETPEFVHCLAVQHISRDCNRSANSLAKEALASDCNKLWEGCYPFCASASLIADLPKLV</sequence>
<dbReference type="SUPFAM" id="SSF56219">
    <property type="entry name" value="DNase I-like"/>
    <property type="match status" value="1"/>
</dbReference>
<dbReference type="SUPFAM" id="SSF53098">
    <property type="entry name" value="Ribonuclease H-like"/>
    <property type="match status" value="1"/>
</dbReference>
<feature type="domain" description="Reverse transcriptase" evidence="2">
    <location>
        <begin position="748"/>
        <end position="862"/>
    </location>
</feature>
<dbReference type="EnsemblPlants" id="evm.model.05.1621">
    <property type="protein sequence ID" value="cds.evm.model.05.1621"/>
    <property type="gene ID" value="evm.TU.05.1621"/>
</dbReference>
<dbReference type="GO" id="GO:0004523">
    <property type="term" value="F:RNA-DNA hybrid ribonuclease activity"/>
    <property type="evidence" value="ECO:0007669"/>
    <property type="project" value="InterPro"/>
</dbReference>
<accession>A0A803PM23</accession>
<reference evidence="6" key="1">
    <citation type="submission" date="2018-11" db="EMBL/GenBank/DDBJ databases">
        <authorList>
            <person name="Grassa J C."/>
        </authorList>
    </citation>
    <scope>NUCLEOTIDE SEQUENCE [LARGE SCALE GENOMIC DNA]</scope>
</reference>
<dbReference type="PANTHER" id="PTHR33116:SF86">
    <property type="entry name" value="REVERSE TRANSCRIPTASE DOMAIN-CONTAINING PROTEIN"/>
    <property type="match status" value="1"/>
</dbReference>
<dbReference type="Gene3D" id="3.30.420.10">
    <property type="entry name" value="Ribonuclease H-like superfamily/Ribonuclease H"/>
    <property type="match status" value="1"/>
</dbReference>
<feature type="domain" description="RNase H type-1" evidence="4">
    <location>
        <begin position="1222"/>
        <end position="1344"/>
    </location>
</feature>
<dbReference type="InterPro" id="IPR000477">
    <property type="entry name" value="RT_dom"/>
</dbReference>
<dbReference type="InterPro" id="IPR005135">
    <property type="entry name" value="Endo/exonuclease/phosphatase"/>
</dbReference>
<feature type="region of interest" description="Disordered" evidence="1">
    <location>
        <begin position="370"/>
        <end position="416"/>
    </location>
</feature>
<evidence type="ECO:0000259" key="3">
    <source>
        <dbReference type="Pfam" id="PF03372"/>
    </source>
</evidence>
<dbReference type="Pfam" id="PF14392">
    <property type="entry name" value="zf-CCHC_4"/>
    <property type="match status" value="1"/>
</dbReference>
<dbReference type="InterPro" id="IPR044730">
    <property type="entry name" value="RNase_H-like_dom_plant"/>
</dbReference>
<protein>
    <recommendedName>
        <fullName evidence="8">Reverse transcriptase</fullName>
    </recommendedName>
</protein>
<keyword evidence="7" id="KW-1185">Reference proteome</keyword>
<dbReference type="Gramene" id="evm.model.05.1621">
    <property type="protein sequence ID" value="cds.evm.model.05.1621"/>
    <property type="gene ID" value="evm.TU.05.1621"/>
</dbReference>
<dbReference type="InterPro" id="IPR025836">
    <property type="entry name" value="Zn_knuckle_CX2CX4HX4C"/>
</dbReference>
<reference evidence="6" key="2">
    <citation type="submission" date="2021-03" db="UniProtKB">
        <authorList>
            <consortium name="EnsemblPlants"/>
        </authorList>
    </citation>
    <scope>IDENTIFICATION</scope>
</reference>
<feature type="domain" description="Zinc knuckle CX2CX4HX4C" evidence="5">
    <location>
        <begin position="199"/>
        <end position="229"/>
    </location>
</feature>
<dbReference type="InterPro" id="IPR036397">
    <property type="entry name" value="RNaseH_sf"/>
</dbReference>
<evidence type="ECO:0000313" key="7">
    <source>
        <dbReference type="Proteomes" id="UP000596661"/>
    </source>
</evidence>
<proteinExistence type="predicted"/>
<dbReference type="InterPro" id="IPR012337">
    <property type="entry name" value="RNaseH-like_sf"/>
</dbReference>
<evidence type="ECO:0000259" key="5">
    <source>
        <dbReference type="Pfam" id="PF14392"/>
    </source>
</evidence>
<dbReference type="Pfam" id="PF00078">
    <property type="entry name" value="RVT_1"/>
    <property type="match status" value="1"/>
</dbReference>
<dbReference type="InterPro" id="IPR002156">
    <property type="entry name" value="RNaseH_domain"/>
</dbReference>
<dbReference type="CDD" id="cd01650">
    <property type="entry name" value="RT_nLTR_like"/>
    <property type="match status" value="1"/>
</dbReference>
<feature type="compositionally biased region" description="Polar residues" evidence="1">
    <location>
        <begin position="404"/>
        <end position="414"/>
    </location>
</feature>